<dbReference type="InterPro" id="IPR036388">
    <property type="entry name" value="WH-like_DNA-bd_sf"/>
</dbReference>
<dbReference type="InterPro" id="IPR000835">
    <property type="entry name" value="HTH_MarR-typ"/>
</dbReference>
<organism evidence="3 4">
    <name type="scientific">Reyranella aquatilis</name>
    <dbReference type="NCBI Taxonomy" id="2035356"/>
    <lineage>
        <taxon>Bacteria</taxon>
        <taxon>Pseudomonadati</taxon>
        <taxon>Pseudomonadota</taxon>
        <taxon>Alphaproteobacteria</taxon>
        <taxon>Hyphomicrobiales</taxon>
        <taxon>Reyranellaceae</taxon>
        <taxon>Reyranella</taxon>
    </lineage>
</organism>
<keyword evidence="4" id="KW-1185">Reference proteome</keyword>
<dbReference type="InterPro" id="IPR039422">
    <property type="entry name" value="MarR/SlyA-like"/>
</dbReference>
<gene>
    <name evidence="3" type="ORF">LJ725_27305</name>
</gene>
<dbReference type="InterPro" id="IPR036390">
    <property type="entry name" value="WH_DNA-bd_sf"/>
</dbReference>
<evidence type="ECO:0000259" key="2">
    <source>
        <dbReference type="PROSITE" id="PS50995"/>
    </source>
</evidence>
<dbReference type="PANTHER" id="PTHR33164">
    <property type="entry name" value="TRANSCRIPTIONAL REGULATOR, MARR FAMILY"/>
    <property type="match status" value="1"/>
</dbReference>
<accession>A0ABS8L2X3</accession>
<reference evidence="3 4" key="1">
    <citation type="submission" date="2021-11" db="EMBL/GenBank/DDBJ databases">
        <authorList>
            <person name="Lee D.-H."/>
            <person name="Kim S.-B."/>
        </authorList>
    </citation>
    <scope>NUCLEOTIDE SEQUENCE [LARGE SCALE GENOMIC DNA]</scope>
    <source>
        <strain evidence="3 4">KCTC 52223</strain>
    </source>
</reference>
<protein>
    <submittedName>
        <fullName evidence="3">MarR family transcriptional regulator</fullName>
    </submittedName>
</protein>
<dbReference type="SMART" id="SM00347">
    <property type="entry name" value="HTH_MARR"/>
    <property type="match status" value="1"/>
</dbReference>
<comment type="caution">
    <text evidence="3">The sequence shown here is derived from an EMBL/GenBank/DDBJ whole genome shotgun (WGS) entry which is preliminary data.</text>
</comment>
<evidence type="ECO:0000313" key="4">
    <source>
        <dbReference type="Proteomes" id="UP001198862"/>
    </source>
</evidence>
<evidence type="ECO:0000313" key="3">
    <source>
        <dbReference type="EMBL" id="MCC8432697.1"/>
    </source>
</evidence>
<dbReference type="PROSITE" id="PS50995">
    <property type="entry name" value="HTH_MARR_2"/>
    <property type="match status" value="1"/>
</dbReference>
<name>A0ABS8L2X3_9HYPH</name>
<dbReference type="Gene3D" id="1.10.10.10">
    <property type="entry name" value="Winged helix-like DNA-binding domain superfamily/Winged helix DNA-binding domain"/>
    <property type="match status" value="1"/>
</dbReference>
<sequence length="160" mass="17384">MVRKTRHGSPIPEAGKGKRGPEGHLGYLLRQAHAAVRAAMEKALADLDVTPPQFAVLTMVVNYPGISGAELARLTFLTPQTINVIVRNLVRAGHVEKTADATHGRILRLHATASGESLLKRCRTRVMGVEGRLAGLLGRDEERVVRGWLAAVGEKLTEER</sequence>
<feature type="region of interest" description="Disordered" evidence="1">
    <location>
        <begin position="1"/>
        <end position="23"/>
    </location>
</feature>
<feature type="domain" description="HTH marR-type" evidence="2">
    <location>
        <begin position="22"/>
        <end position="154"/>
    </location>
</feature>
<dbReference type="SUPFAM" id="SSF46785">
    <property type="entry name" value="Winged helix' DNA-binding domain"/>
    <property type="match status" value="1"/>
</dbReference>
<proteinExistence type="predicted"/>
<evidence type="ECO:0000256" key="1">
    <source>
        <dbReference type="SAM" id="MobiDB-lite"/>
    </source>
</evidence>
<dbReference type="Pfam" id="PF12802">
    <property type="entry name" value="MarR_2"/>
    <property type="match status" value="1"/>
</dbReference>
<dbReference type="Proteomes" id="UP001198862">
    <property type="component" value="Unassembled WGS sequence"/>
</dbReference>
<dbReference type="EMBL" id="JAJISD010000017">
    <property type="protein sequence ID" value="MCC8432697.1"/>
    <property type="molecule type" value="Genomic_DNA"/>
</dbReference>
<dbReference type="PANTHER" id="PTHR33164:SF43">
    <property type="entry name" value="HTH-TYPE TRANSCRIPTIONAL REPRESSOR YETL"/>
    <property type="match status" value="1"/>
</dbReference>